<name>A0A381U427_9ZZZZ</name>
<gene>
    <name evidence="1" type="ORF">METZ01_LOCUS75355</name>
</gene>
<evidence type="ECO:0000313" key="1">
    <source>
        <dbReference type="EMBL" id="SVA22501.1"/>
    </source>
</evidence>
<dbReference type="EMBL" id="UINC01005623">
    <property type="protein sequence ID" value="SVA22501.1"/>
    <property type="molecule type" value="Genomic_DNA"/>
</dbReference>
<dbReference type="Pfam" id="PF08889">
    <property type="entry name" value="WbqC"/>
    <property type="match status" value="1"/>
</dbReference>
<protein>
    <recommendedName>
        <fullName evidence="2">WbqC-like protein family protein</fullName>
    </recommendedName>
</protein>
<evidence type="ECO:0008006" key="2">
    <source>
        <dbReference type="Google" id="ProtNLM"/>
    </source>
</evidence>
<accession>A0A381U427</accession>
<reference evidence="1" key="1">
    <citation type="submission" date="2018-05" db="EMBL/GenBank/DDBJ databases">
        <authorList>
            <person name="Lanie J.A."/>
            <person name="Ng W.-L."/>
            <person name="Kazmierczak K.M."/>
            <person name="Andrzejewski T.M."/>
            <person name="Davidsen T.M."/>
            <person name="Wayne K.J."/>
            <person name="Tettelin H."/>
            <person name="Glass J.I."/>
            <person name="Rusch D."/>
            <person name="Podicherti R."/>
            <person name="Tsui H.-C.T."/>
            <person name="Winkler M.E."/>
        </authorList>
    </citation>
    <scope>NUCLEOTIDE SEQUENCE</scope>
</reference>
<proteinExistence type="predicted"/>
<dbReference type="InterPro" id="IPR014985">
    <property type="entry name" value="WbqC"/>
</dbReference>
<dbReference type="AlphaFoldDB" id="A0A381U427"/>
<organism evidence="1">
    <name type="scientific">marine metagenome</name>
    <dbReference type="NCBI Taxonomy" id="408172"/>
    <lineage>
        <taxon>unclassified sequences</taxon>
        <taxon>metagenomes</taxon>
        <taxon>ecological metagenomes</taxon>
    </lineage>
</organism>
<sequence length="201" mass="24070">MKKTFKIITPCYFAPISHWKEIISGKIIWELSLNFNKQTLRNRTYIYGSNKILILSIPIKHSNNSFTLKDALIENDFQWQKDHWKSIQSAYKSSPFFEFYEDGLKNLYFKKYNKLSVFNIECIKLVCEWLNIKIKLNFTKLFKEKYNNDIDLRNMAEKNFKDKFIVKEYIQVFSTKHGFKNNLSILDLIFNQGPNSISYLK</sequence>